<keyword evidence="3" id="KW-0808">Transferase</keyword>
<dbReference type="InterPro" id="IPR028098">
    <property type="entry name" value="Glyco_trans_4-like_N"/>
</dbReference>
<evidence type="ECO:0000259" key="1">
    <source>
        <dbReference type="Pfam" id="PF00534"/>
    </source>
</evidence>
<name>A0A518AW92_9BACT</name>
<dbReference type="AlphaFoldDB" id="A0A518AW92"/>
<protein>
    <submittedName>
        <fullName evidence="3">Glycosyl transferases group 1</fullName>
    </submittedName>
</protein>
<dbReference type="Proteomes" id="UP000315750">
    <property type="component" value="Chromosome"/>
</dbReference>
<dbReference type="PANTHER" id="PTHR12526">
    <property type="entry name" value="GLYCOSYLTRANSFERASE"/>
    <property type="match status" value="1"/>
</dbReference>
<evidence type="ECO:0000313" key="4">
    <source>
        <dbReference type="Proteomes" id="UP000315750"/>
    </source>
</evidence>
<dbReference type="SUPFAM" id="SSF53756">
    <property type="entry name" value="UDP-Glycosyltransferase/glycogen phosphorylase"/>
    <property type="match status" value="1"/>
</dbReference>
<dbReference type="EMBL" id="CP036278">
    <property type="protein sequence ID" value="QDU59009.1"/>
    <property type="molecule type" value="Genomic_DNA"/>
</dbReference>
<dbReference type="Gene3D" id="3.40.50.2000">
    <property type="entry name" value="Glycogen Phosphorylase B"/>
    <property type="match status" value="2"/>
</dbReference>
<keyword evidence="4" id="KW-1185">Reference proteome</keyword>
<organism evidence="3 4">
    <name type="scientific">Aeoliella mucimassa</name>
    <dbReference type="NCBI Taxonomy" id="2527972"/>
    <lineage>
        <taxon>Bacteria</taxon>
        <taxon>Pseudomonadati</taxon>
        <taxon>Planctomycetota</taxon>
        <taxon>Planctomycetia</taxon>
        <taxon>Pirellulales</taxon>
        <taxon>Lacipirellulaceae</taxon>
        <taxon>Aeoliella</taxon>
    </lineage>
</organism>
<dbReference type="GO" id="GO:0016757">
    <property type="term" value="F:glycosyltransferase activity"/>
    <property type="evidence" value="ECO:0007669"/>
    <property type="project" value="InterPro"/>
</dbReference>
<dbReference type="KEGG" id="amuc:Pan181_52500"/>
<dbReference type="OrthoDB" id="9795746at2"/>
<gene>
    <name evidence="3" type="ORF">Pan181_52500</name>
</gene>
<dbReference type="Pfam" id="PF00534">
    <property type="entry name" value="Glycos_transf_1"/>
    <property type="match status" value="1"/>
</dbReference>
<feature type="domain" description="Glycosyl transferase family 1" evidence="1">
    <location>
        <begin position="203"/>
        <end position="342"/>
    </location>
</feature>
<proteinExistence type="predicted"/>
<evidence type="ECO:0000313" key="3">
    <source>
        <dbReference type="EMBL" id="QDU59009.1"/>
    </source>
</evidence>
<reference evidence="3 4" key="1">
    <citation type="submission" date="2019-02" db="EMBL/GenBank/DDBJ databases">
        <title>Deep-cultivation of Planctomycetes and their phenomic and genomic characterization uncovers novel biology.</title>
        <authorList>
            <person name="Wiegand S."/>
            <person name="Jogler M."/>
            <person name="Boedeker C."/>
            <person name="Pinto D."/>
            <person name="Vollmers J."/>
            <person name="Rivas-Marin E."/>
            <person name="Kohn T."/>
            <person name="Peeters S.H."/>
            <person name="Heuer A."/>
            <person name="Rast P."/>
            <person name="Oberbeckmann S."/>
            <person name="Bunk B."/>
            <person name="Jeske O."/>
            <person name="Meyerdierks A."/>
            <person name="Storesund J.E."/>
            <person name="Kallscheuer N."/>
            <person name="Luecker S."/>
            <person name="Lage O.M."/>
            <person name="Pohl T."/>
            <person name="Merkel B.J."/>
            <person name="Hornburger P."/>
            <person name="Mueller R.-W."/>
            <person name="Bruemmer F."/>
            <person name="Labrenz M."/>
            <person name="Spormann A.M."/>
            <person name="Op den Camp H."/>
            <person name="Overmann J."/>
            <person name="Amann R."/>
            <person name="Jetten M.S.M."/>
            <person name="Mascher T."/>
            <person name="Medema M.H."/>
            <person name="Devos D.P."/>
            <person name="Kaster A.-K."/>
            <person name="Ovreas L."/>
            <person name="Rohde M."/>
            <person name="Galperin M.Y."/>
            <person name="Jogler C."/>
        </authorList>
    </citation>
    <scope>NUCLEOTIDE SEQUENCE [LARGE SCALE GENOMIC DNA]</scope>
    <source>
        <strain evidence="3 4">Pan181</strain>
    </source>
</reference>
<evidence type="ECO:0000259" key="2">
    <source>
        <dbReference type="Pfam" id="PF13439"/>
    </source>
</evidence>
<accession>A0A518AW92</accession>
<dbReference type="Pfam" id="PF13439">
    <property type="entry name" value="Glyco_transf_4"/>
    <property type="match status" value="1"/>
</dbReference>
<feature type="domain" description="Glycosyltransferase subfamily 4-like N-terminal" evidence="2">
    <location>
        <begin position="34"/>
        <end position="164"/>
    </location>
</feature>
<dbReference type="RefSeq" id="WP_145251621.1">
    <property type="nucleotide sequence ID" value="NZ_CP036278.1"/>
</dbReference>
<dbReference type="InterPro" id="IPR001296">
    <property type="entry name" value="Glyco_trans_1"/>
</dbReference>
<sequence>MSHRILHVVRSLDRYTSAESLLGLLDARPADDWDHRVVVLGSPQGELADAFAELQVPLTFMQQRWRLDPTTAGRVSSAIRQHDPEVLHAWDSSSLHYVLAAAMASSVPRMVAEWDLDAIDNTLSLPTKWLALPRRQLRFVVPSQRVGDWLGQRVSPARISTIAPACKLPSEPGVDRDAVLAEFSLPADAVLVGTACPLQVEFGVKELIWAADMVRVLHPQLRYLIAGDGPERRHLEQFGRTAAVPENICFLGDTDRWPAVLPHLQAYWQGTEANASSPTTMLDAMAAGVPVIASDTPQHRDWIEHEQTGYLVNYDARAERTRLTHLLLEDASVAETLAAAAKDLVRDTYSPDTRVSAYEKLYVDLLA</sequence>